<comment type="caution">
    <text evidence="1">The sequence shown here is derived from an EMBL/GenBank/DDBJ whole genome shotgun (WGS) entry which is preliminary data.</text>
</comment>
<dbReference type="Proteomes" id="UP000433876">
    <property type="component" value="Unassembled WGS sequence"/>
</dbReference>
<dbReference type="AlphaFoldDB" id="A0A8S8ZJD1"/>
<evidence type="ECO:0000313" key="1">
    <source>
        <dbReference type="EMBL" id="KAA8629290.1"/>
    </source>
</evidence>
<evidence type="ECO:0000313" key="2">
    <source>
        <dbReference type="Proteomes" id="UP000433876"/>
    </source>
</evidence>
<organism evidence="1 2">
    <name type="scientific">Sordaria macrospora</name>
    <dbReference type="NCBI Taxonomy" id="5147"/>
    <lineage>
        <taxon>Eukaryota</taxon>
        <taxon>Fungi</taxon>
        <taxon>Dikarya</taxon>
        <taxon>Ascomycota</taxon>
        <taxon>Pezizomycotina</taxon>
        <taxon>Sordariomycetes</taxon>
        <taxon>Sordariomycetidae</taxon>
        <taxon>Sordariales</taxon>
        <taxon>Sordariaceae</taxon>
        <taxon>Sordaria</taxon>
    </lineage>
</organism>
<proteinExistence type="predicted"/>
<name>A0A8S8ZJD1_SORMA</name>
<reference evidence="1 2" key="1">
    <citation type="submission" date="2017-07" db="EMBL/GenBank/DDBJ databases">
        <title>Genome sequence of the Sordaria macrospora wild type strain R19027.</title>
        <authorList>
            <person name="Nowrousian M."/>
            <person name="Teichert I."/>
            <person name="Kueck U."/>
        </authorList>
    </citation>
    <scope>NUCLEOTIDE SEQUENCE [LARGE SCALE GENOMIC DNA]</scope>
    <source>
        <strain evidence="1 2">R19027</strain>
        <tissue evidence="1">Mycelium</tissue>
    </source>
</reference>
<gene>
    <name evidence="1" type="ORF">SMACR_08756</name>
</gene>
<dbReference type="VEuPathDB" id="FungiDB:SMAC_08756"/>
<protein>
    <submittedName>
        <fullName evidence="1">Uncharacterized protein</fullName>
    </submittedName>
</protein>
<accession>A0A8S8ZJD1</accession>
<dbReference type="EMBL" id="NMPR01000142">
    <property type="protein sequence ID" value="KAA8629290.1"/>
    <property type="molecule type" value="Genomic_DNA"/>
</dbReference>
<sequence length="270" mass="31496">MSTSASTKPSKPTKEQFLRIRELLHHHGKRYIQAELRFSPNNRPEEWDEIIKKADARDVSTEKNMDEKATAELERFQNSGLSYDQAQAEITRLDNACKEENPTLSRSFEVADESAALVGPDLVHESWKRLADFYLTDMEVELFQRRGVQSVPYRNKKYEEGIESEEQLGLGETEWLRLQIDALQRIINGTEDVGRPTFSPSVLWWYQDAIWLSELDRFIIRLRITCLNLNIYSVQLAATYPHPNDDLEELAKAQEIFFTKWVLPQRMSSR</sequence>